<evidence type="ECO:0000313" key="2">
    <source>
        <dbReference type="EMBL" id="PBK62750.1"/>
    </source>
</evidence>
<gene>
    <name evidence="2" type="ORF">ARMSODRAFT_560482</name>
    <name evidence="1" type="ORF">ARMSODRAFT_610695</name>
</gene>
<organism evidence="1 3">
    <name type="scientific">Armillaria solidipes</name>
    <dbReference type="NCBI Taxonomy" id="1076256"/>
    <lineage>
        <taxon>Eukaryota</taxon>
        <taxon>Fungi</taxon>
        <taxon>Dikarya</taxon>
        <taxon>Basidiomycota</taxon>
        <taxon>Agaricomycotina</taxon>
        <taxon>Agaricomycetes</taxon>
        <taxon>Agaricomycetidae</taxon>
        <taxon>Agaricales</taxon>
        <taxon>Marasmiineae</taxon>
        <taxon>Physalacriaceae</taxon>
        <taxon>Armillaria</taxon>
    </lineage>
</organism>
<sequence length="129" mass="14976">MKYTHVRASRSSLRNSWTITAKMNSVMTGICTSSKDKVRIHTTGSWLRERLLKQRCAVFMSITFLTAWGQWRWMVNRWPVPQNSITAITFHFIEFYGCRHNGRYCLSLPYSMVRVDNGLTVPAARSKAI</sequence>
<dbReference type="EMBL" id="KZ293463">
    <property type="protein sequence ID" value="PBK62750.1"/>
    <property type="molecule type" value="Genomic_DNA"/>
</dbReference>
<evidence type="ECO:0000313" key="3">
    <source>
        <dbReference type="Proteomes" id="UP000218334"/>
    </source>
</evidence>
<name>A0A2H3BCI0_9AGAR</name>
<evidence type="ECO:0000313" key="1">
    <source>
        <dbReference type="EMBL" id="PBK62287.1"/>
    </source>
</evidence>
<reference evidence="3" key="1">
    <citation type="journal article" date="2017" name="Nat. Ecol. Evol.">
        <title>Genome expansion and lineage-specific genetic innovations in the forest pathogenic fungi Armillaria.</title>
        <authorList>
            <person name="Sipos G."/>
            <person name="Prasanna A.N."/>
            <person name="Walter M.C."/>
            <person name="O'Connor E."/>
            <person name="Balint B."/>
            <person name="Krizsan K."/>
            <person name="Kiss B."/>
            <person name="Hess J."/>
            <person name="Varga T."/>
            <person name="Slot J."/>
            <person name="Riley R."/>
            <person name="Boka B."/>
            <person name="Rigling D."/>
            <person name="Barry K."/>
            <person name="Lee J."/>
            <person name="Mihaltcheva S."/>
            <person name="LaButti K."/>
            <person name="Lipzen A."/>
            <person name="Waldron R."/>
            <person name="Moloney N.M."/>
            <person name="Sperisen C."/>
            <person name="Kredics L."/>
            <person name="Vagvoelgyi C."/>
            <person name="Patrignani A."/>
            <person name="Fitzpatrick D."/>
            <person name="Nagy I."/>
            <person name="Doyle S."/>
            <person name="Anderson J.B."/>
            <person name="Grigoriev I.V."/>
            <person name="Gueldener U."/>
            <person name="Muensterkoetter M."/>
            <person name="Nagy L.G."/>
        </authorList>
    </citation>
    <scope>NUCLEOTIDE SEQUENCE [LARGE SCALE GENOMIC DNA]</scope>
    <source>
        <strain evidence="3">28-4</strain>
    </source>
</reference>
<dbReference type="AlphaFoldDB" id="A0A2H3BCI0"/>
<reference evidence="1" key="2">
    <citation type="journal article" date="2017" name="Nat. Ecol. Evol.">
        <title>Lineage-specific genetic innovations streamline the genomes of Armillaria species to pathogenesis.</title>
        <authorList>
            <consortium name="DOE Joint Genome Institute"/>
            <person name="Sipos G."/>
            <person name="Prasanna A.N."/>
            <person name="Walter M.C."/>
            <person name="O'Connor E."/>
            <person name="Balint B."/>
            <person name="Krizsan K."/>
            <person name="Kiss B."/>
            <person name="Hess J."/>
            <person name="Varga T."/>
            <person name="Slot J."/>
            <person name="Riley R."/>
            <person name="Boka B."/>
            <person name="Rigling D."/>
            <person name="Barry K."/>
            <person name="Lee J."/>
            <person name="Mihaltcheva S."/>
            <person name="LaButti K."/>
            <person name="Lipzen A."/>
            <person name="Waldron R."/>
            <person name="Moloney N.M."/>
            <person name="Sperisen C."/>
            <person name="Kredics L."/>
            <person name="Vagvolgyi C."/>
            <person name="Patrignani A."/>
            <person name="Fitzpatrick D."/>
            <person name="Nagy I."/>
            <person name="Doyle S."/>
            <person name="Anderson J."/>
            <person name="Grigoriev I.V."/>
            <person name="Guldener U."/>
            <person name="Munsterkotter M."/>
            <person name="Nagy L.G."/>
        </authorList>
    </citation>
    <scope>NUCLEOTIDE SEQUENCE [LARGE SCALE GENOMIC DNA]</scope>
    <source>
        <strain evidence="1">28-4</strain>
    </source>
</reference>
<proteinExistence type="predicted"/>
<protein>
    <submittedName>
        <fullName evidence="1">Uncharacterized protein</fullName>
    </submittedName>
</protein>
<dbReference type="EMBL" id="KZ293468">
    <property type="protein sequence ID" value="PBK62287.1"/>
    <property type="molecule type" value="Genomic_DNA"/>
</dbReference>
<dbReference type="Proteomes" id="UP000218334">
    <property type="component" value="Unassembled WGS sequence"/>
</dbReference>
<keyword evidence="3" id="KW-1185">Reference proteome</keyword>
<accession>A0A2H3BCI0</accession>